<evidence type="ECO:0000259" key="10">
    <source>
        <dbReference type="SMART" id="SM01011"/>
    </source>
</evidence>
<feature type="compositionally biased region" description="Polar residues" evidence="9">
    <location>
        <begin position="1"/>
        <end position="14"/>
    </location>
</feature>
<dbReference type="Gene3D" id="3.40.350.10">
    <property type="entry name" value="Creatinase/prolidase N-terminal domain"/>
    <property type="match status" value="1"/>
</dbReference>
<dbReference type="EMBL" id="AQHZ01000029">
    <property type="protein sequence ID" value="ENO17346.1"/>
    <property type="molecule type" value="Genomic_DNA"/>
</dbReference>
<dbReference type="PANTHER" id="PTHR43226">
    <property type="entry name" value="XAA-PRO AMINOPEPTIDASE 3"/>
    <property type="match status" value="1"/>
</dbReference>
<dbReference type="GO" id="GO:0070006">
    <property type="term" value="F:metalloaminopeptidase activity"/>
    <property type="evidence" value="ECO:0007669"/>
    <property type="project" value="InterPro"/>
</dbReference>
<comment type="caution">
    <text evidence="11">The sequence shown here is derived from an EMBL/GenBank/DDBJ whole genome shotgun (WGS) entry which is preliminary data.</text>
</comment>
<protein>
    <recommendedName>
        <fullName evidence="4">Xaa-Pro aminopeptidase</fullName>
        <ecNumber evidence="4">3.4.11.9</ecNumber>
    </recommendedName>
</protein>
<keyword evidence="11" id="KW-0031">Aminopeptidase</keyword>
<dbReference type="GO" id="GO:0030145">
    <property type="term" value="F:manganese ion binding"/>
    <property type="evidence" value="ECO:0007669"/>
    <property type="project" value="InterPro"/>
</dbReference>
<keyword evidence="7" id="KW-0464">Manganese</keyword>
<dbReference type="Pfam" id="PF05195">
    <property type="entry name" value="AMP_N"/>
    <property type="match status" value="1"/>
</dbReference>
<dbReference type="PANTHER" id="PTHR43226:SF4">
    <property type="entry name" value="XAA-PRO AMINOPEPTIDASE 3"/>
    <property type="match status" value="1"/>
</dbReference>
<evidence type="ECO:0000256" key="8">
    <source>
        <dbReference type="RuleBase" id="RU000590"/>
    </source>
</evidence>
<dbReference type="HOGENOM" id="CLU_017266_1_0_11"/>
<comment type="cofactor">
    <cofactor evidence="2">
        <name>Mn(2+)</name>
        <dbReference type="ChEBI" id="CHEBI:29035"/>
    </cofactor>
</comment>
<dbReference type="InterPro" id="IPR052433">
    <property type="entry name" value="X-Pro_dipept-like"/>
</dbReference>
<dbReference type="InterPro" id="IPR029149">
    <property type="entry name" value="Creatin/AminoP/Spt16_N"/>
</dbReference>
<proteinExistence type="inferred from homology"/>
<dbReference type="InterPro" id="IPR007865">
    <property type="entry name" value="Aminopep_P_N"/>
</dbReference>
<dbReference type="RefSeq" id="WP_005964903.1">
    <property type="nucleotide sequence ID" value="NZ_CP040505.1"/>
</dbReference>
<dbReference type="AlphaFoldDB" id="N6X0P1"/>
<dbReference type="CDD" id="cd01087">
    <property type="entry name" value="Prolidase"/>
    <property type="match status" value="1"/>
</dbReference>
<evidence type="ECO:0000256" key="9">
    <source>
        <dbReference type="SAM" id="MobiDB-lite"/>
    </source>
</evidence>
<dbReference type="Proteomes" id="UP000013015">
    <property type="component" value="Unassembled WGS sequence"/>
</dbReference>
<dbReference type="GO" id="GO:0005829">
    <property type="term" value="C:cytosol"/>
    <property type="evidence" value="ECO:0007669"/>
    <property type="project" value="TreeGrafter"/>
</dbReference>
<keyword evidence="5 8" id="KW-0479">Metal-binding</keyword>
<name>N6X0P1_9ACTO</name>
<dbReference type="eggNOG" id="COG0006">
    <property type="taxonomic scope" value="Bacteria"/>
</dbReference>
<evidence type="ECO:0000256" key="4">
    <source>
        <dbReference type="ARBA" id="ARBA00012574"/>
    </source>
</evidence>
<keyword evidence="11" id="KW-0645">Protease</keyword>
<dbReference type="PROSITE" id="PS00491">
    <property type="entry name" value="PROLINE_PEPTIDASE"/>
    <property type="match status" value="1"/>
</dbReference>
<evidence type="ECO:0000313" key="12">
    <source>
        <dbReference type="Proteomes" id="UP000013015"/>
    </source>
</evidence>
<comment type="catalytic activity">
    <reaction evidence="1">
        <text>Release of any N-terminal amino acid, including proline, that is linked to proline, even from a dipeptide or tripeptide.</text>
        <dbReference type="EC" id="3.4.11.9"/>
    </reaction>
</comment>
<evidence type="ECO:0000313" key="11">
    <source>
        <dbReference type="EMBL" id="ENO17346.1"/>
    </source>
</evidence>
<keyword evidence="12" id="KW-1185">Reference proteome</keyword>
<evidence type="ECO:0000256" key="5">
    <source>
        <dbReference type="ARBA" id="ARBA00022723"/>
    </source>
</evidence>
<dbReference type="Pfam" id="PF00557">
    <property type="entry name" value="Peptidase_M24"/>
    <property type="match status" value="1"/>
</dbReference>
<evidence type="ECO:0000256" key="7">
    <source>
        <dbReference type="ARBA" id="ARBA00023211"/>
    </source>
</evidence>
<reference evidence="11 12" key="1">
    <citation type="submission" date="2013-03" db="EMBL/GenBank/DDBJ databases">
        <title>Reference genome for the Human Microbiome Project.</title>
        <authorList>
            <person name="Aqrawi P."/>
            <person name="Ayvaz T."/>
            <person name="Bess C."/>
            <person name="Blankenburg K."/>
            <person name="Coyle M."/>
            <person name="Deng J."/>
            <person name="Forbes L."/>
            <person name="Fowler G."/>
            <person name="Francisco L."/>
            <person name="Fu Q."/>
            <person name="Gibbs R."/>
            <person name="Gross S."/>
            <person name="Gubbala S."/>
            <person name="Hale W."/>
            <person name="Hemphill L."/>
            <person name="Highlander S."/>
            <person name="Hirani K."/>
            <person name="Jackson L."/>
            <person name="Jakkamsetti A."/>
            <person name="Javaid M."/>
            <person name="Jayaseelan J.C."/>
            <person name="Jiang H."/>
            <person name="Joshi V."/>
            <person name="Korchina V."/>
            <person name="Kovar C."/>
            <person name="Lara F."/>
            <person name="Lee S."/>
            <person name="Liu Y."/>
            <person name="Mata R."/>
            <person name="Mathew T."/>
            <person name="Munidasa M."/>
            <person name="Muzny D."/>
            <person name="Nazareth L."/>
            <person name="Ngo R."/>
            <person name="Nguyen L."/>
            <person name="Nguyen N."/>
            <person name="Okwuonu G."/>
            <person name="Ongeri F."/>
            <person name="Palculict T."/>
            <person name="Patil S."/>
            <person name="Petrosino J."/>
            <person name="Pham C."/>
            <person name="Pham P."/>
            <person name="Pu L.-L."/>
            <person name="Qin X."/>
            <person name="Qu J."/>
            <person name="Reid J."/>
            <person name="Ross M."/>
            <person name="Ruth R."/>
            <person name="Saada N."/>
            <person name="San Lucas F."/>
            <person name="Santibanez J."/>
            <person name="Shang Y."/>
            <person name="Simmons D."/>
            <person name="Song X.-Z."/>
            <person name="Tang L.-Y."/>
            <person name="Thornton R."/>
            <person name="Warren J."/>
            <person name="Weissenberger G."/>
            <person name="Wilczek-Boney K."/>
            <person name="Worley K."/>
            <person name="Youmans B."/>
            <person name="Zhang J."/>
            <person name="Zhang L."/>
            <person name="Zhao Z."/>
            <person name="Zhou C."/>
            <person name="Zhu D."/>
            <person name="Zhu Y."/>
        </authorList>
    </citation>
    <scope>NUCLEOTIDE SEQUENCE [LARGE SCALE GENOMIC DNA]</scope>
    <source>
        <strain evidence="11 12">F0333</strain>
    </source>
</reference>
<comment type="similarity">
    <text evidence="3 8">Belongs to the peptidase M24B family.</text>
</comment>
<evidence type="ECO:0000256" key="6">
    <source>
        <dbReference type="ARBA" id="ARBA00022801"/>
    </source>
</evidence>
<dbReference type="InterPro" id="IPR001131">
    <property type="entry name" value="Peptidase_M24B_aminopep-P_CS"/>
</dbReference>
<organism evidence="11 12">
    <name type="scientific">Schaalia cardiffensis F0333</name>
    <dbReference type="NCBI Taxonomy" id="888050"/>
    <lineage>
        <taxon>Bacteria</taxon>
        <taxon>Bacillati</taxon>
        <taxon>Actinomycetota</taxon>
        <taxon>Actinomycetes</taxon>
        <taxon>Actinomycetales</taxon>
        <taxon>Actinomycetaceae</taxon>
        <taxon>Schaalia</taxon>
    </lineage>
</organism>
<accession>N6X0P1</accession>
<dbReference type="PATRIC" id="fig|888050.3.peg.1807"/>
<dbReference type="GO" id="GO:0006508">
    <property type="term" value="P:proteolysis"/>
    <property type="evidence" value="ECO:0007669"/>
    <property type="project" value="TreeGrafter"/>
</dbReference>
<keyword evidence="6 11" id="KW-0378">Hydrolase</keyword>
<gene>
    <name evidence="11" type="primary">pepP</name>
    <name evidence="11" type="ORF">HMPREF9004_1888</name>
</gene>
<feature type="region of interest" description="Disordered" evidence="9">
    <location>
        <begin position="1"/>
        <end position="43"/>
    </location>
</feature>
<dbReference type="SMART" id="SM01011">
    <property type="entry name" value="AMP_N"/>
    <property type="match status" value="1"/>
</dbReference>
<dbReference type="STRING" id="888050.HMPREF9004_1888"/>
<dbReference type="InterPro" id="IPR000994">
    <property type="entry name" value="Pept_M24"/>
</dbReference>
<evidence type="ECO:0000256" key="2">
    <source>
        <dbReference type="ARBA" id="ARBA00001936"/>
    </source>
</evidence>
<dbReference type="SUPFAM" id="SSF55920">
    <property type="entry name" value="Creatinase/aminopeptidase"/>
    <property type="match status" value="1"/>
</dbReference>
<evidence type="ECO:0000256" key="3">
    <source>
        <dbReference type="ARBA" id="ARBA00008766"/>
    </source>
</evidence>
<evidence type="ECO:0000256" key="1">
    <source>
        <dbReference type="ARBA" id="ARBA00001424"/>
    </source>
</evidence>
<sequence length="514" mass="56907">MGTMTDSHTSTNTEEAPEQSMASRGESRSRRPDSDAFREFMGSGWGPRITKEVERCGAADYLPQRAAKAGEPFAGERLVIPAGTYKVRNNDCTYRFRAYSAFAHLSGLGGEREPDSVLVLEPKENGSHEAVLYFKPRTSRSAQEFYSDPQYGEFWVGARPSLEEVHQEMGLRCAHIDTLPDALAKDAGRVKLRIVRGVDASIEAMVNEIREQAGLPFGEEARSADEAFEERLSEIRLRKDAFELAELARAVEVTRAGFEDIVRVLPRAVGHRRGERVVEGAFGAVAREEGNGLGYDTIAASGNHANTLHWIDNDGPVNEGDLILVDAGVEVDSLYTADITRTLPVNGRFTEVQARVYQAVLDACEAALARANEPGTRFRDVHDAAMFVIATRLREWGLLPVSVEESLSPAGQQHRRWMPHGTSHHLGLDVHDCAQARREMYQDALLEPGMTFTIEPGLYFRADDEAIPAEYRGIGVRIEDDVVVNEDGSVTRISEDIPRTIDDVEAWIARAQGR</sequence>
<feature type="compositionally biased region" description="Basic and acidic residues" evidence="9">
    <location>
        <begin position="25"/>
        <end position="38"/>
    </location>
</feature>
<dbReference type="Gene3D" id="3.90.230.10">
    <property type="entry name" value="Creatinase/methionine aminopeptidase superfamily"/>
    <property type="match status" value="1"/>
</dbReference>
<dbReference type="InterPro" id="IPR036005">
    <property type="entry name" value="Creatinase/aminopeptidase-like"/>
</dbReference>
<feature type="domain" description="Aminopeptidase P N-terminal" evidence="10">
    <location>
        <begin position="62"/>
        <end position="203"/>
    </location>
</feature>
<dbReference type="SUPFAM" id="SSF53092">
    <property type="entry name" value="Creatinase/prolidase N-terminal domain"/>
    <property type="match status" value="1"/>
</dbReference>
<dbReference type="EC" id="3.4.11.9" evidence="4"/>